<evidence type="ECO:0000256" key="22">
    <source>
        <dbReference type="ARBA" id="ARBA00031383"/>
    </source>
</evidence>
<evidence type="ECO:0000256" key="1">
    <source>
        <dbReference type="ARBA" id="ARBA00004276"/>
    </source>
</evidence>
<dbReference type="Pfam" id="PF21195">
    <property type="entry name" value="EGF_C8A_B_C6"/>
    <property type="match status" value="1"/>
</dbReference>
<evidence type="ECO:0000256" key="25">
    <source>
        <dbReference type="PROSITE-ProRule" id="PRU00124"/>
    </source>
</evidence>
<keyword evidence="14" id="KW-0391">Immunity</keyword>
<dbReference type="InterPro" id="IPR000742">
    <property type="entry name" value="EGF"/>
</dbReference>
<dbReference type="InterPro" id="IPR001862">
    <property type="entry name" value="MAC_perforin"/>
</dbReference>
<dbReference type="SUPFAM" id="SSF57424">
    <property type="entry name" value="LDL receptor-like module"/>
    <property type="match status" value="1"/>
</dbReference>
<comment type="similarity">
    <text evidence="3">Belongs to the complement C6/C7/C8/C9 family.</text>
</comment>
<evidence type="ECO:0000313" key="28">
    <source>
        <dbReference type="EMBL" id="AZZ09365.1"/>
    </source>
</evidence>
<evidence type="ECO:0000256" key="12">
    <source>
        <dbReference type="ARBA" id="ARBA00022737"/>
    </source>
</evidence>
<dbReference type="InterPro" id="IPR000884">
    <property type="entry name" value="TSP1_rpt"/>
</dbReference>
<dbReference type="SMART" id="SM00457">
    <property type="entry name" value="MACPF"/>
    <property type="match status" value="1"/>
</dbReference>
<keyword evidence="8" id="KW-1052">Target cell membrane</keyword>
<accession>A0A3S5HYM3</accession>
<dbReference type="GO" id="GO:0006958">
    <property type="term" value="P:complement activation, classical pathway"/>
    <property type="evidence" value="ECO:0007669"/>
    <property type="project" value="UniProtKB-KW"/>
</dbReference>
<comment type="function">
    <text evidence="23">Component of the membrane attack complex (MAC), a multiprotein complex activated by the complement cascade, which inserts into a target cell membrane and forms a pore, leading to target cell membrane rupture and cell lysis. The MAC is initiated by proteolytic cleavage of C5 into complement C5b in response to the classical, alternative, lectin and GZMK complement pathways. The complement pathways consist in a cascade of proteins that leads to phagocytosis and breakdown of pathogens and signaling that strengthens the adaptive immune system. C8B, together with C8A and C8G, inserts into the target membrane, but does not form pores by itself. During MAC assembly, associates with C5b, C6 and C7 to form the C5b8 intermediate complex that inserts into the target membrane and traverses the bilayer increasing membrane rigidity.</text>
</comment>
<dbReference type="PROSITE" id="PS50092">
    <property type="entry name" value="TSP1"/>
    <property type="match status" value="2"/>
</dbReference>
<keyword evidence="17" id="KW-0472">Membrane</keyword>
<evidence type="ECO:0000256" key="17">
    <source>
        <dbReference type="ARBA" id="ARBA00023136"/>
    </source>
</evidence>
<evidence type="ECO:0000256" key="5">
    <source>
        <dbReference type="ARBA" id="ARBA00022452"/>
    </source>
</evidence>
<evidence type="ECO:0000256" key="7">
    <source>
        <dbReference type="ARBA" id="ARBA00022536"/>
    </source>
</evidence>
<keyword evidence="18 25" id="KW-1015">Disulfide bond</keyword>
<dbReference type="InterPro" id="IPR020863">
    <property type="entry name" value="MACPF_CS"/>
</dbReference>
<evidence type="ECO:0000256" key="6">
    <source>
        <dbReference type="ARBA" id="ARBA00022525"/>
    </source>
</evidence>
<dbReference type="GO" id="GO:0005576">
    <property type="term" value="C:extracellular region"/>
    <property type="evidence" value="ECO:0007669"/>
    <property type="project" value="UniProtKB-SubCell"/>
</dbReference>
<dbReference type="PANTHER" id="PTHR45742:SF5">
    <property type="entry name" value="COMPLEMENT COMPONENT C8 BETA CHAIN"/>
    <property type="match status" value="1"/>
</dbReference>
<dbReference type="PANTHER" id="PTHR45742">
    <property type="entry name" value="COMPLEMENT COMPONENT C6"/>
    <property type="match status" value="1"/>
</dbReference>
<dbReference type="PROSITE" id="PS50068">
    <property type="entry name" value="LDLRA_2"/>
    <property type="match status" value="1"/>
</dbReference>
<keyword evidence="21" id="KW-1053">Target membrane</keyword>
<dbReference type="PROSITE" id="PS00279">
    <property type="entry name" value="MACPF_1"/>
    <property type="match status" value="1"/>
</dbReference>
<feature type="chain" id="PRO_5018793209" description="Complement component C8 beta chain" evidence="26">
    <location>
        <begin position="30"/>
        <end position="567"/>
    </location>
</feature>
<dbReference type="Pfam" id="PF01823">
    <property type="entry name" value="MACPF"/>
    <property type="match status" value="1"/>
</dbReference>
<dbReference type="InterPro" id="IPR036383">
    <property type="entry name" value="TSP1_rpt_sf"/>
</dbReference>
<feature type="signal peptide" evidence="26">
    <location>
        <begin position="1"/>
        <end position="29"/>
    </location>
</feature>
<proteinExistence type="evidence at transcript level"/>
<dbReference type="Pfam" id="PF00057">
    <property type="entry name" value="Ldl_recept_a"/>
    <property type="match status" value="1"/>
</dbReference>
<evidence type="ECO:0000256" key="4">
    <source>
        <dbReference type="ARBA" id="ARBA00013949"/>
    </source>
</evidence>
<dbReference type="SMART" id="SM00209">
    <property type="entry name" value="TSP1"/>
    <property type="match status" value="2"/>
</dbReference>
<dbReference type="GO" id="GO:0005579">
    <property type="term" value="C:membrane attack complex"/>
    <property type="evidence" value="ECO:0007669"/>
    <property type="project" value="UniProtKB-KW"/>
</dbReference>
<evidence type="ECO:0000256" key="18">
    <source>
        <dbReference type="ARBA" id="ARBA00023157"/>
    </source>
</evidence>
<feature type="domain" description="MACPF" evidence="27">
    <location>
        <begin position="136"/>
        <end position="480"/>
    </location>
</feature>
<gene>
    <name evidence="28" type="primary">C8beta</name>
</gene>
<evidence type="ECO:0000256" key="24">
    <source>
        <dbReference type="ARBA" id="ARBA00093472"/>
    </source>
</evidence>
<keyword evidence="15" id="KW-0180">Complement pathway</keyword>
<keyword evidence="7" id="KW-0245">EGF-like domain</keyword>
<dbReference type="InterPro" id="IPR020864">
    <property type="entry name" value="MACPF"/>
</dbReference>
<evidence type="ECO:0000256" key="11">
    <source>
        <dbReference type="ARBA" id="ARBA00022729"/>
    </source>
</evidence>
<evidence type="ECO:0000256" key="14">
    <source>
        <dbReference type="ARBA" id="ARBA00022859"/>
    </source>
</evidence>
<dbReference type="Pfam" id="PF00090">
    <property type="entry name" value="TSP_1"/>
    <property type="match status" value="2"/>
</dbReference>
<feature type="disulfide bond" evidence="25">
    <location>
        <begin position="118"/>
        <end position="133"/>
    </location>
</feature>
<protein>
    <recommendedName>
        <fullName evidence="4">Complement component C8 beta chain</fullName>
    </recommendedName>
    <alternativeName>
        <fullName evidence="22">Complement component 8 subunit beta</fullName>
    </alternativeName>
</protein>
<comment type="subunit">
    <text evidence="24">Heterotrimer of 3 chains: alpha (C8A), beta (C8B) and gamma (C8G); the alpha and gamma chains are disulfide bonded. Component of the membrane attack complex (MAC), composed of complement C5b, C6, C7, C8A, C8B, C8G and multiple copies of the pore-forming subunit C9.</text>
</comment>
<dbReference type="GO" id="GO:0031640">
    <property type="term" value="P:killing of cells of another organism"/>
    <property type="evidence" value="ECO:0007669"/>
    <property type="project" value="UniProtKB-KW"/>
</dbReference>
<keyword evidence="19" id="KW-0179">Complement alternate pathway</keyword>
<dbReference type="AlphaFoldDB" id="A0A3S5HYM3"/>
<evidence type="ECO:0000256" key="21">
    <source>
        <dbReference type="ARBA" id="ARBA00023298"/>
    </source>
</evidence>
<evidence type="ECO:0000256" key="9">
    <source>
        <dbReference type="ARBA" id="ARBA00022588"/>
    </source>
</evidence>
<dbReference type="PRINTS" id="PR01705">
    <property type="entry name" value="TSP1REPEAT"/>
</dbReference>
<evidence type="ECO:0000256" key="2">
    <source>
        <dbReference type="ARBA" id="ARBA00004613"/>
    </source>
</evidence>
<keyword evidence="20" id="KW-0325">Glycoprotein</keyword>
<dbReference type="InterPro" id="IPR023415">
    <property type="entry name" value="LDLR_class-A_CS"/>
</dbReference>
<evidence type="ECO:0000256" key="19">
    <source>
        <dbReference type="ARBA" id="ARBA00023162"/>
    </source>
</evidence>
<dbReference type="FunFam" id="2.20.100.10:FF:000002">
    <property type="entry name" value="Unc-5 netrin receptor C"/>
    <property type="match status" value="1"/>
</dbReference>
<dbReference type="InterPro" id="IPR002172">
    <property type="entry name" value="LDrepeatLR_classA_rpt"/>
</dbReference>
<evidence type="ECO:0000256" key="10">
    <source>
        <dbReference type="ARBA" id="ARBA00022692"/>
    </source>
</evidence>
<dbReference type="PROSITE" id="PS51412">
    <property type="entry name" value="MACPF_2"/>
    <property type="match status" value="1"/>
</dbReference>
<evidence type="ECO:0000256" key="3">
    <source>
        <dbReference type="ARBA" id="ARBA00009214"/>
    </source>
</evidence>
<evidence type="ECO:0000256" key="26">
    <source>
        <dbReference type="SAM" id="SignalP"/>
    </source>
</evidence>
<sequence>MHSFLRANSAYSEAILCLGIICAVVLCSSGDVQPRDPVDCSLSEWSSWTRCDPCHKKRYRYATLIQPSEFGGEPCHNHGREEEPCTVPSRYSCQKPTPPCQGFSCTVTGRCVLEDLRCNGDDDCGDGSDEQGCNKVKKACNQPTEEYYGIENLAKGINILNGKLEAVVLDNRYYAGGCLPHFIQDVRFRKPYNIQQYTIETKGSYDFTMEAYESYNEYFMSESKATLSKTSVSFGIAIPDVFEFSFNYNNHKYKKSVKKMRSFSGTKKKFIRAHSELEVARYALKTSNLMLHPEFLSRLHALPPEYTYGEYRQLYSDYGTHFIKEATLGGDFEYTIVLNDERLEKAGYTLEETKKCVQFGLKVGVNIKVYLGAGISAGSCEGLLKELGDSSKEREMVEDVFIVVRGGDSETVSRLAAKQLPTPDIMQLWGDAVFYNPDFIRKKIEPLYELVPSQHSNANILKKNLRRALSEYLKEISSCRCSPCLNNGMAVLKGTRCICICPAGFRGVSCEITQQKALAVDGSWSCWSSWSTCTRKTQLRTRQCNNPAPQNGGAACLGPQEESADCL</sequence>
<evidence type="ECO:0000256" key="15">
    <source>
        <dbReference type="ARBA" id="ARBA00022875"/>
    </source>
</evidence>
<dbReference type="GO" id="GO:0044218">
    <property type="term" value="C:other organism cell membrane"/>
    <property type="evidence" value="ECO:0007669"/>
    <property type="project" value="UniProtKB-KW"/>
</dbReference>
<comment type="caution">
    <text evidence="25">Lacks conserved residue(s) required for the propagation of feature annotation.</text>
</comment>
<reference evidence="28" key="1">
    <citation type="submission" date="2017-11" db="EMBL/GenBank/DDBJ databases">
        <title>Diversity, evolution and expression of the complement system: a teleost fish perspective.</title>
        <authorList>
            <person name="Liao Z."/>
            <person name="Su J."/>
        </authorList>
    </citation>
    <scope>NUCLEOTIDE SEQUENCE</scope>
</reference>
<evidence type="ECO:0000256" key="23">
    <source>
        <dbReference type="ARBA" id="ARBA00093292"/>
    </source>
</evidence>
<keyword evidence="13" id="KW-0204">Cytolysis</keyword>
<keyword evidence="11 26" id="KW-0732">Signal</keyword>
<dbReference type="SUPFAM" id="SSF57196">
    <property type="entry name" value="EGF/Laminin"/>
    <property type="match status" value="1"/>
</dbReference>
<dbReference type="SUPFAM" id="SSF82895">
    <property type="entry name" value="TSP-1 type 1 repeat"/>
    <property type="match status" value="2"/>
</dbReference>
<keyword evidence="10" id="KW-0812">Transmembrane</keyword>
<dbReference type="Gene3D" id="4.10.400.10">
    <property type="entry name" value="Low-density Lipoprotein Receptor"/>
    <property type="match status" value="1"/>
</dbReference>
<evidence type="ECO:0000256" key="13">
    <source>
        <dbReference type="ARBA" id="ARBA00022852"/>
    </source>
</evidence>
<evidence type="ECO:0000256" key="8">
    <source>
        <dbReference type="ARBA" id="ARBA00022537"/>
    </source>
</evidence>
<dbReference type="Gene3D" id="2.10.25.10">
    <property type="entry name" value="Laminin"/>
    <property type="match status" value="1"/>
</dbReference>
<dbReference type="Gene3D" id="2.20.100.10">
    <property type="entry name" value="Thrombospondin type-1 (TSP1) repeat"/>
    <property type="match status" value="2"/>
</dbReference>
<keyword evidence="6" id="KW-0964">Secreted</keyword>
<keyword evidence="12" id="KW-0677">Repeat</keyword>
<comment type="subcellular location">
    <subcellularLocation>
        <location evidence="2">Secreted</location>
    </subcellularLocation>
    <subcellularLocation>
        <location evidence="1">Target cell membrane</location>
        <topology evidence="1">Multi-pass membrane protein</topology>
    </subcellularLocation>
</comment>
<organism evidence="28">
    <name type="scientific">Ctenopharyngodon idella</name>
    <name type="common">Grass carp</name>
    <name type="synonym">Leuciscus idella</name>
    <dbReference type="NCBI Taxonomy" id="7959"/>
    <lineage>
        <taxon>Eukaryota</taxon>
        <taxon>Metazoa</taxon>
        <taxon>Chordata</taxon>
        <taxon>Craniata</taxon>
        <taxon>Vertebrata</taxon>
        <taxon>Euteleostomi</taxon>
        <taxon>Actinopterygii</taxon>
        <taxon>Neopterygii</taxon>
        <taxon>Teleostei</taxon>
        <taxon>Ostariophysi</taxon>
        <taxon>Cypriniformes</taxon>
        <taxon>Xenocyprididae</taxon>
        <taxon>Xenocypridinae</taxon>
        <taxon>Ctenopharyngodon</taxon>
    </lineage>
</organism>
<keyword evidence="16" id="KW-0473">Membrane attack complex</keyword>
<evidence type="ECO:0000256" key="16">
    <source>
        <dbReference type="ARBA" id="ARBA00023058"/>
    </source>
</evidence>
<dbReference type="PROSITE" id="PS01186">
    <property type="entry name" value="EGF_2"/>
    <property type="match status" value="1"/>
</dbReference>
<dbReference type="GO" id="GO:0006957">
    <property type="term" value="P:complement activation, alternative pathway"/>
    <property type="evidence" value="ECO:0007669"/>
    <property type="project" value="UniProtKB-KW"/>
</dbReference>
<name>A0A3S5HYM3_CTEID</name>
<dbReference type="InterPro" id="IPR048831">
    <property type="entry name" value="C8A_B_C6_EGF-like"/>
</dbReference>
<evidence type="ECO:0000256" key="20">
    <source>
        <dbReference type="ARBA" id="ARBA00023180"/>
    </source>
</evidence>
<keyword evidence="5" id="KW-1134">Transmembrane beta strand</keyword>
<dbReference type="EMBL" id="MG599679">
    <property type="protein sequence ID" value="AZZ09365.1"/>
    <property type="molecule type" value="mRNA"/>
</dbReference>
<dbReference type="OrthoDB" id="6150863at2759"/>
<evidence type="ECO:0000259" key="27">
    <source>
        <dbReference type="PROSITE" id="PS51412"/>
    </source>
</evidence>
<dbReference type="PROSITE" id="PS00022">
    <property type="entry name" value="EGF_1"/>
    <property type="match status" value="1"/>
</dbReference>
<keyword evidence="9" id="KW-0399">Innate immunity</keyword>
<dbReference type="SMART" id="SM00192">
    <property type="entry name" value="LDLa"/>
    <property type="match status" value="1"/>
</dbReference>
<dbReference type="InterPro" id="IPR036055">
    <property type="entry name" value="LDL_receptor-like_sf"/>
</dbReference>
<dbReference type="PRINTS" id="PR00764">
    <property type="entry name" value="COMPLEMENTC9"/>
</dbReference>
<dbReference type="PROSITE" id="PS01209">
    <property type="entry name" value="LDLRA_1"/>
    <property type="match status" value="1"/>
</dbReference>